<evidence type="ECO:0000256" key="1">
    <source>
        <dbReference type="SAM" id="SignalP"/>
    </source>
</evidence>
<feature type="chain" id="PRO_5022807651" evidence="1">
    <location>
        <begin position="45"/>
        <end position="557"/>
    </location>
</feature>
<dbReference type="InterPro" id="IPR013108">
    <property type="entry name" value="Amidohydro_3"/>
</dbReference>
<evidence type="ECO:0000313" key="4">
    <source>
        <dbReference type="Proteomes" id="UP000321764"/>
    </source>
</evidence>
<dbReference type="InterPro" id="IPR011059">
    <property type="entry name" value="Metal-dep_hydrolase_composite"/>
</dbReference>
<organism evidence="3 4">
    <name type="scientific">Reinekea thalattae</name>
    <dbReference type="NCBI Taxonomy" id="2593301"/>
    <lineage>
        <taxon>Bacteria</taxon>
        <taxon>Pseudomonadati</taxon>
        <taxon>Pseudomonadota</taxon>
        <taxon>Gammaproteobacteria</taxon>
        <taxon>Oceanospirillales</taxon>
        <taxon>Saccharospirillaceae</taxon>
        <taxon>Reinekea</taxon>
    </lineage>
</organism>
<evidence type="ECO:0000259" key="2">
    <source>
        <dbReference type="Pfam" id="PF07969"/>
    </source>
</evidence>
<keyword evidence="1" id="KW-0732">Signal</keyword>
<dbReference type="PANTHER" id="PTHR22642:SF21">
    <property type="entry name" value="PERIPLASMIC PROTEIN"/>
    <property type="match status" value="1"/>
</dbReference>
<accession>A0A5C8Z795</accession>
<proteinExistence type="predicted"/>
<feature type="domain" description="Amidohydrolase 3" evidence="2">
    <location>
        <begin position="98"/>
        <end position="551"/>
    </location>
</feature>
<dbReference type="Gene3D" id="2.30.40.10">
    <property type="entry name" value="Urease, subunit C, domain 1"/>
    <property type="match status" value="1"/>
</dbReference>
<keyword evidence="3" id="KW-0378">Hydrolase</keyword>
<keyword evidence="4" id="KW-1185">Reference proteome</keyword>
<dbReference type="OrthoDB" id="9031471at2"/>
<comment type="caution">
    <text evidence="3">The sequence shown here is derived from an EMBL/GenBank/DDBJ whole genome shotgun (WGS) entry which is preliminary data.</text>
</comment>
<dbReference type="InterPro" id="IPR032466">
    <property type="entry name" value="Metal_Hydrolase"/>
</dbReference>
<name>A0A5C8Z795_9GAMM</name>
<dbReference type="AlphaFoldDB" id="A0A5C8Z795"/>
<reference evidence="3 4" key="1">
    <citation type="submission" date="2019-07" db="EMBL/GenBank/DDBJ databases">
        <title>Reinekea sp. strain SSH23 genome sequencing and assembly.</title>
        <authorList>
            <person name="Kim I."/>
        </authorList>
    </citation>
    <scope>NUCLEOTIDE SEQUENCE [LARGE SCALE GENOMIC DNA]</scope>
    <source>
        <strain evidence="3 4">SSH23</strain>
    </source>
</reference>
<feature type="signal peptide" evidence="1">
    <location>
        <begin position="1"/>
        <end position="44"/>
    </location>
</feature>
<sequence length="557" mass="61554">MRAVATFCTAVIAFLCSVIGNYKMKKTNVVTLLLLMLVSVSAHSEVAQSADTLLINGKILTVDDDFSIVQSLAIRDGRIVAVGSNAETNALIGTQTKLIDLNGKTVIPGLIDNHLHFIRGVWNFQMEVRLDGIESRTEAMNKIRDKAKQLEPGKWITVMGGWSYNQFLDNSDRFSLQELDDIAPDNPLFLMIGYSEGFANSKALELANVESSGQARVQGRDNVGEFINLVSWRNKSSDESAIRTYMEELNRVGLTTVYDVGRPSEGELAPLEAFAKSGDMPLRVFHTLRYNARDAESTASALKMFESESTVPRSNDEQFGLLGLGEHIYSPVTDNPRNSSYWKEEVWAPFSQISFAAARNGWPVHEHVMSRVMAVQFLDLVEDISAEVPNVKDLRWTFAHANGMRDEDIKRAADLGIAFAIHNQARMSVFAVDAPRIGSIAKSGALWGLGSDGGIVAPYQPFITLEWVVAGTNVADKEGWSEDQRVSREQALIAHTRNNAELLFMEQHIGSLEVGKLADLVVLDKDYLTVEENKISELTPLLTMTGGNVVYTQGEMD</sequence>
<dbReference type="PANTHER" id="PTHR22642">
    <property type="entry name" value="IMIDAZOLONEPROPIONASE"/>
    <property type="match status" value="1"/>
</dbReference>
<dbReference type="SUPFAM" id="SSF51338">
    <property type="entry name" value="Composite domain of metallo-dependent hydrolases"/>
    <property type="match status" value="1"/>
</dbReference>
<gene>
    <name evidence="3" type="ORF">FME95_05295</name>
</gene>
<dbReference type="Proteomes" id="UP000321764">
    <property type="component" value="Unassembled WGS sequence"/>
</dbReference>
<protein>
    <submittedName>
        <fullName evidence="3">Amidohydrolase family protein</fullName>
    </submittedName>
</protein>
<dbReference type="EMBL" id="VKAD01000001">
    <property type="protein sequence ID" value="TXR53965.1"/>
    <property type="molecule type" value="Genomic_DNA"/>
</dbReference>
<dbReference type="Gene3D" id="3.20.20.140">
    <property type="entry name" value="Metal-dependent hydrolases"/>
    <property type="match status" value="1"/>
</dbReference>
<dbReference type="SUPFAM" id="SSF51556">
    <property type="entry name" value="Metallo-dependent hydrolases"/>
    <property type="match status" value="1"/>
</dbReference>
<evidence type="ECO:0000313" key="3">
    <source>
        <dbReference type="EMBL" id="TXR53965.1"/>
    </source>
</evidence>
<dbReference type="GO" id="GO:0016810">
    <property type="term" value="F:hydrolase activity, acting on carbon-nitrogen (but not peptide) bonds"/>
    <property type="evidence" value="ECO:0007669"/>
    <property type="project" value="InterPro"/>
</dbReference>
<dbReference type="Gene3D" id="3.10.310.70">
    <property type="match status" value="1"/>
</dbReference>
<dbReference type="Pfam" id="PF07969">
    <property type="entry name" value="Amidohydro_3"/>
    <property type="match status" value="1"/>
</dbReference>